<dbReference type="CDD" id="cd00159">
    <property type="entry name" value="RhoGAP"/>
    <property type="match status" value="1"/>
</dbReference>
<proteinExistence type="predicted"/>
<dbReference type="AlphaFoldDB" id="A0A8S1LTF1"/>
<evidence type="ECO:0000259" key="1">
    <source>
        <dbReference type="PROSITE" id="PS50238"/>
    </source>
</evidence>
<dbReference type="Proteomes" id="UP000688137">
    <property type="component" value="Unassembled WGS sequence"/>
</dbReference>
<evidence type="ECO:0000313" key="2">
    <source>
        <dbReference type="EMBL" id="CAD8069592.1"/>
    </source>
</evidence>
<evidence type="ECO:0000313" key="3">
    <source>
        <dbReference type="Proteomes" id="UP000688137"/>
    </source>
</evidence>
<dbReference type="PANTHER" id="PTHR45808:SF2">
    <property type="entry name" value="RHO GTPASE-ACTIVATING PROTEIN 68F"/>
    <property type="match status" value="1"/>
</dbReference>
<dbReference type="InterPro" id="IPR001251">
    <property type="entry name" value="CRAL-TRIO_dom"/>
</dbReference>
<dbReference type="Pfam" id="PF00620">
    <property type="entry name" value="RhoGAP"/>
    <property type="match status" value="1"/>
</dbReference>
<dbReference type="EMBL" id="CAJJDM010000044">
    <property type="protein sequence ID" value="CAD8069592.1"/>
    <property type="molecule type" value="Genomic_DNA"/>
</dbReference>
<dbReference type="GO" id="GO:0005096">
    <property type="term" value="F:GTPase activator activity"/>
    <property type="evidence" value="ECO:0007669"/>
    <property type="project" value="TreeGrafter"/>
</dbReference>
<dbReference type="Pfam" id="PF13716">
    <property type="entry name" value="CRAL_TRIO_2"/>
    <property type="match status" value="1"/>
</dbReference>
<organism evidence="2 3">
    <name type="scientific">Paramecium primaurelia</name>
    <dbReference type="NCBI Taxonomy" id="5886"/>
    <lineage>
        <taxon>Eukaryota</taxon>
        <taxon>Sar</taxon>
        <taxon>Alveolata</taxon>
        <taxon>Ciliophora</taxon>
        <taxon>Intramacronucleata</taxon>
        <taxon>Oligohymenophorea</taxon>
        <taxon>Peniculida</taxon>
        <taxon>Parameciidae</taxon>
        <taxon>Paramecium</taxon>
    </lineage>
</organism>
<reference evidence="2" key="1">
    <citation type="submission" date="2021-01" db="EMBL/GenBank/DDBJ databases">
        <authorList>
            <consortium name="Genoscope - CEA"/>
            <person name="William W."/>
        </authorList>
    </citation>
    <scope>NUCLEOTIDE SEQUENCE</scope>
</reference>
<dbReference type="SMART" id="SM00324">
    <property type="entry name" value="RhoGAP"/>
    <property type="match status" value="1"/>
</dbReference>
<dbReference type="PANTHER" id="PTHR45808">
    <property type="entry name" value="RHO GTPASE-ACTIVATING PROTEIN 68F"/>
    <property type="match status" value="1"/>
</dbReference>
<dbReference type="OMA" id="FIIYINT"/>
<dbReference type="GO" id="GO:0007264">
    <property type="term" value="P:small GTPase-mediated signal transduction"/>
    <property type="evidence" value="ECO:0007669"/>
    <property type="project" value="TreeGrafter"/>
</dbReference>
<name>A0A8S1LTF1_PARPR</name>
<comment type="caution">
    <text evidence="2">The sequence shown here is derived from an EMBL/GenBank/DDBJ whole genome shotgun (WGS) entry which is preliminary data.</text>
</comment>
<sequence>MIIDNEKQQIRDLFANDQKYVQNEKKLQNDFVVQMQVAKYDSKNRDDPLLIHAGLTEQKQSVFIIQGKLQTDNNVKSITYYMISQLQNQKNQEFFIIYINTELKTYLNLSKFYSIFKEFPCVYFENLQKIFILHGNIFIKSWFWFQSSVQIKILKSKTIYLEKVVQLLNYQFFKKQQFEKMPAYCKDSSYQQLQQAFIGNQQQNICFQQCQNQLYDLELDQYEFTNKGIPIILDLCITKLLQDPQNIQQEGIFRLCSAQTQDKQFENYLIQKQYSEILDFENVIVIANFIKRVLDKLKYSVVPYQYYNQIYSMKQYSIEEAQVLIQQFPNLNRNLFTLIILMLQNVAQYSQINKMGPSNLAIVFGISLCRPQQYDQANVQEQYLKIKIVNQFIQFTIENASQIFPNQKISDFLLETGVEQNDHQQQEIQQQ</sequence>
<dbReference type="PROSITE" id="PS50238">
    <property type="entry name" value="RHOGAP"/>
    <property type="match status" value="1"/>
</dbReference>
<keyword evidence="3" id="KW-1185">Reference proteome</keyword>
<dbReference type="InterPro" id="IPR000198">
    <property type="entry name" value="RhoGAP_dom"/>
</dbReference>
<dbReference type="GO" id="GO:0005737">
    <property type="term" value="C:cytoplasm"/>
    <property type="evidence" value="ECO:0007669"/>
    <property type="project" value="TreeGrafter"/>
</dbReference>
<gene>
    <name evidence="2" type="ORF">PPRIM_AZ9-3.1.T0440103</name>
</gene>
<feature type="domain" description="Rho-GAP" evidence="1">
    <location>
        <begin position="217"/>
        <end position="404"/>
    </location>
</feature>
<protein>
    <recommendedName>
        <fullName evidence="1">Rho-GAP domain-containing protein</fullName>
    </recommendedName>
</protein>
<accession>A0A8S1LTF1</accession>